<proteinExistence type="predicted"/>
<name>A0A022W8Y0_TRIRU</name>
<dbReference type="EMBL" id="KK207771">
    <property type="protein sequence ID" value="EZF54885.1"/>
    <property type="molecule type" value="Genomic_DNA"/>
</dbReference>
<organism evidence="2">
    <name type="scientific">Trichophyton rubrum CBS 288.86</name>
    <dbReference type="NCBI Taxonomy" id="1215330"/>
    <lineage>
        <taxon>Eukaryota</taxon>
        <taxon>Fungi</taxon>
        <taxon>Dikarya</taxon>
        <taxon>Ascomycota</taxon>
        <taxon>Pezizomycotina</taxon>
        <taxon>Eurotiomycetes</taxon>
        <taxon>Eurotiomycetidae</taxon>
        <taxon>Onygenales</taxon>
        <taxon>Arthrodermataceae</taxon>
        <taxon>Trichophyton</taxon>
    </lineage>
</organism>
<dbReference type="HOGENOM" id="CLU_040823_0_0_1"/>
<dbReference type="AlphaFoldDB" id="A0A022W8Y0"/>
<evidence type="ECO:0000256" key="1">
    <source>
        <dbReference type="SAM" id="MobiDB-lite"/>
    </source>
</evidence>
<sequence>MSFDFDSYFKKLDPLNSWTIKRLTGGLVNLTVRAMKDKYAGGENEAAGQPSSFEGHQSLILKYAPPFVASVGEAAPFDQIRQNVEKNALALFSAPDGPLLSMLTETSVRVPSLVFHDEESHILVLEDLGTLPPLSDLLSISWLSSHYPGWPSLYGSCFLEDCSLCLSTGEKFGQFLAILHAKGTLNSIKSYGCDPNFARFENNSMREVVRDAAVSTVRRYLAQFNCEEAEKLSHVIEEDFERQEEWDGERCFSVGDLWPGGILIENLSLQTFRDTHGSELPKLPKLGVIDFEFSGPGRGVNGDMAQLLAHLHLYYIAWGYCGDRFKSFQAGVLSFIEGLCSSYATYSRSLGAPWQLHTADSSTPVSLQKPFQASLPPSASSHAAQIFRSSLLLHGREMVNNAVENDWSKYSTDTRSGVTTTTDKTANDNSSGLTERMVNTGIRCLRLAGNNIESFVEADNWEQVCSSSESSIIARLFVVVGSPLA</sequence>
<protein>
    <recommendedName>
        <fullName evidence="3">Aminoglycoside phosphotransferase domain-containing protein</fullName>
    </recommendedName>
</protein>
<evidence type="ECO:0000313" key="2">
    <source>
        <dbReference type="EMBL" id="EZF54885.1"/>
    </source>
</evidence>
<evidence type="ECO:0008006" key="3">
    <source>
        <dbReference type="Google" id="ProtNLM"/>
    </source>
</evidence>
<gene>
    <name evidence="2" type="ORF">H103_02466</name>
</gene>
<dbReference type="SUPFAM" id="SSF56112">
    <property type="entry name" value="Protein kinase-like (PK-like)"/>
    <property type="match status" value="1"/>
</dbReference>
<feature type="region of interest" description="Disordered" evidence="1">
    <location>
        <begin position="413"/>
        <end position="432"/>
    </location>
</feature>
<dbReference type="InterPro" id="IPR011009">
    <property type="entry name" value="Kinase-like_dom_sf"/>
</dbReference>
<reference evidence="2" key="1">
    <citation type="submission" date="2014-02" db="EMBL/GenBank/DDBJ databases">
        <title>The Genome Sequence of Trichophyton rubrum (morphotype fischeri) CBS 288.86.</title>
        <authorList>
            <consortium name="The Broad Institute Genomics Platform"/>
            <person name="Cuomo C.A."/>
            <person name="White T.C."/>
            <person name="Graser Y."/>
            <person name="Martinez-Rossi N."/>
            <person name="Heitman J."/>
            <person name="Young S.K."/>
            <person name="Zeng Q."/>
            <person name="Gargeya S."/>
            <person name="Abouelleil A."/>
            <person name="Alvarado L."/>
            <person name="Chapman S.B."/>
            <person name="Gainer-Dewar J."/>
            <person name="Goldberg J."/>
            <person name="Griggs A."/>
            <person name="Gujja S."/>
            <person name="Hansen M."/>
            <person name="Howarth C."/>
            <person name="Imamovic A."/>
            <person name="Larimer J."/>
            <person name="Martinez D."/>
            <person name="Murphy C."/>
            <person name="Pearson M.D."/>
            <person name="Persinoti G."/>
            <person name="Poon T."/>
            <person name="Priest M."/>
            <person name="Roberts A.D."/>
            <person name="Saif S."/>
            <person name="Shea T.D."/>
            <person name="Sykes S.N."/>
            <person name="Wortman J."/>
            <person name="Nusbaum C."/>
            <person name="Birren B."/>
        </authorList>
    </citation>
    <scope>NUCLEOTIDE SEQUENCE [LARGE SCALE GENOMIC DNA]</scope>
    <source>
        <strain evidence="2">CBS 288.86</strain>
    </source>
</reference>
<dbReference type="Proteomes" id="UP000023758">
    <property type="component" value="Unassembled WGS sequence"/>
</dbReference>
<dbReference type="OrthoDB" id="25129at2759"/>
<feature type="compositionally biased region" description="Low complexity" evidence="1">
    <location>
        <begin position="413"/>
        <end position="424"/>
    </location>
</feature>
<dbReference type="Gene3D" id="3.30.200.20">
    <property type="entry name" value="Phosphorylase Kinase, domain 1"/>
    <property type="match status" value="1"/>
</dbReference>
<accession>A0A022W8Y0</accession>